<evidence type="ECO:0000256" key="2">
    <source>
        <dbReference type="SAM" id="SignalP"/>
    </source>
</evidence>
<feature type="chain" id="PRO_5045921689" evidence="2">
    <location>
        <begin position="23"/>
        <end position="106"/>
    </location>
</feature>
<keyword evidence="2" id="KW-0732">Signal</keyword>
<feature type="region of interest" description="Disordered" evidence="1">
    <location>
        <begin position="19"/>
        <end position="106"/>
    </location>
</feature>
<accession>A0ABU5ATK1</accession>
<protein>
    <submittedName>
        <fullName evidence="3">Uncharacterized protein</fullName>
    </submittedName>
</protein>
<sequence>MKPFAFAPCALLVMALAGPAAAQDNPDQTKAPAGPCQAEPQGQGSAEQKPAADSGSDNGLTGKLKPCGGVLQPPPTGDQGMAQPAPEEGNMPVIKPGEVPPQPPKQ</sequence>
<proteinExistence type="predicted"/>
<reference evidence="3 4" key="1">
    <citation type="submission" date="2023-08" db="EMBL/GenBank/DDBJ databases">
        <title>Implementing the SeqCode for naming new Mesorhizobium species isolated from Vachellia karroo root nodules.</title>
        <authorList>
            <person name="Van Lill M."/>
        </authorList>
    </citation>
    <scope>NUCLEOTIDE SEQUENCE [LARGE SCALE GENOMIC DNA]</scope>
    <source>
        <strain evidence="3 4">VK4B</strain>
    </source>
</reference>
<dbReference type="EMBL" id="JAVIIP010000014">
    <property type="protein sequence ID" value="MDX8540551.1"/>
    <property type="molecule type" value="Genomic_DNA"/>
</dbReference>
<feature type="signal peptide" evidence="2">
    <location>
        <begin position="1"/>
        <end position="22"/>
    </location>
</feature>
<name>A0ABU5ATK1_9HYPH</name>
<dbReference type="Proteomes" id="UP001276564">
    <property type="component" value="Unassembled WGS sequence"/>
</dbReference>
<evidence type="ECO:0000313" key="3">
    <source>
        <dbReference type="EMBL" id="MDX8540551.1"/>
    </source>
</evidence>
<gene>
    <name evidence="3" type="ORF">RFM23_23285</name>
</gene>
<evidence type="ECO:0000256" key="1">
    <source>
        <dbReference type="SAM" id="MobiDB-lite"/>
    </source>
</evidence>
<keyword evidence="4" id="KW-1185">Reference proteome</keyword>
<dbReference type="RefSeq" id="WP_292101767.1">
    <property type="nucleotide sequence ID" value="NZ_JAVIIP010000014.1"/>
</dbReference>
<organism evidence="3 4">
    <name type="scientific">Mesorhizobium abyssinicae</name>
    <dbReference type="NCBI Taxonomy" id="1209958"/>
    <lineage>
        <taxon>Bacteria</taxon>
        <taxon>Pseudomonadati</taxon>
        <taxon>Pseudomonadota</taxon>
        <taxon>Alphaproteobacteria</taxon>
        <taxon>Hyphomicrobiales</taxon>
        <taxon>Phyllobacteriaceae</taxon>
        <taxon>Mesorhizobium</taxon>
    </lineage>
</organism>
<evidence type="ECO:0000313" key="4">
    <source>
        <dbReference type="Proteomes" id="UP001276564"/>
    </source>
</evidence>
<comment type="caution">
    <text evidence="3">The sequence shown here is derived from an EMBL/GenBank/DDBJ whole genome shotgun (WGS) entry which is preliminary data.</text>
</comment>